<evidence type="ECO:0000256" key="1">
    <source>
        <dbReference type="SAM" id="MobiDB-lite"/>
    </source>
</evidence>
<reference evidence="2" key="1">
    <citation type="submission" date="2021-06" db="EMBL/GenBank/DDBJ databases">
        <authorList>
            <person name="Arsene-Ploetze F."/>
        </authorList>
    </citation>
    <scope>NUCLEOTIDE SEQUENCE</scope>
    <source>
        <strain evidence="2">SBRY1</strain>
    </source>
</reference>
<evidence type="ECO:0000313" key="3">
    <source>
        <dbReference type="Proteomes" id="UP001153328"/>
    </source>
</evidence>
<accession>A0A9W4H282</accession>
<proteinExistence type="predicted"/>
<feature type="compositionally biased region" description="Low complexity" evidence="1">
    <location>
        <begin position="64"/>
        <end position="80"/>
    </location>
</feature>
<dbReference type="EMBL" id="CAJVAX010000018">
    <property type="protein sequence ID" value="CAG7645063.1"/>
    <property type="molecule type" value="Genomic_DNA"/>
</dbReference>
<feature type="compositionally biased region" description="Low complexity" evidence="1">
    <location>
        <begin position="115"/>
        <end position="125"/>
    </location>
</feature>
<feature type="compositionally biased region" description="Pro residues" evidence="1">
    <location>
        <begin position="52"/>
        <end position="61"/>
    </location>
</feature>
<evidence type="ECO:0000313" key="2">
    <source>
        <dbReference type="EMBL" id="CAG7645063.1"/>
    </source>
</evidence>
<feature type="region of interest" description="Disordered" evidence="1">
    <location>
        <begin position="1"/>
        <end position="163"/>
    </location>
</feature>
<dbReference type="AlphaFoldDB" id="A0A9W4H282"/>
<gene>
    <name evidence="2" type="ORF">SBRY_40061</name>
</gene>
<dbReference type="Proteomes" id="UP001153328">
    <property type="component" value="Unassembled WGS sequence"/>
</dbReference>
<feature type="compositionally biased region" description="Polar residues" evidence="1">
    <location>
        <begin position="34"/>
        <end position="43"/>
    </location>
</feature>
<organism evidence="2 3">
    <name type="scientific">Actinacidiphila bryophytorum</name>
    <dbReference type="NCBI Taxonomy" id="1436133"/>
    <lineage>
        <taxon>Bacteria</taxon>
        <taxon>Bacillati</taxon>
        <taxon>Actinomycetota</taxon>
        <taxon>Actinomycetes</taxon>
        <taxon>Kitasatosporales</taxon>
        <taxon>Streptomycetaceae</taxon>
        <taxon>Actinacidiphila</taxon>
    </lineage>
</organism>
<protein>
    <submittedName>
        <fullName evidence="2">Uncharacterized protein</fullName>
    </submittedName>
</protein>
<name>A0A9W4H282_9ACTN</name>
<feature type="compositionally biased region" description="Basic and acidic residues" evidence="1">
    <location>
        <begin position="139"/>
        <end position="150"/>
    </location>
</feature>
<sequence>MKTNFRSWPGSAPDTSRRSRPPPTPPWKSSPSTLATAHRSTSHPSPGSPACVPSPPCPARWPTPWMSPGSPHSSSWNSAPRTGVSCWTPEPSRALSKPQPLRRSTRTTCPPWPSPTRSWPSGTGPRSYRRSLRETSAPRPDRTRRFERTGRAAHTGAGGRPIRVGADLAEHTPVGGNATHGDREGLAVTTRVGKMFQAIAEQHRGRTVAVIDHFASLTVGRLRLALPLMARRPLTCCNPPYQLLDE</sequence>
<keyword evidence="3" id="KW-1185">Reference proteome</keyword>
<comment type="caution">
    <text evidence="2">The sequence shown here is derived from an EMBL/GenBank/DDBJ whole genome shotgun (WGS) entry which is preliminary data.</text>
</comment>